<dbReference type="Pfam" id="PF00561">
    <property type="entry name" value="Abhydrolase_1"/>
    <property type="match status" value="1"/>
</dbReference>
<proteinExistence type="inferred from homology"/>
<protein>
    <submittedName>
        <fullName evidence="3">Alpha/beta-hydrolase</fullName>
    </submittedName>
</protein>
<dbReference type="AlphaFoldDB" id="A0A081CML7"/>
<name>A0A081CML7_PSEA2</name>
<dbReference type="Proteomes" id="UP000053758">
    <property type="component" value="Unassembled WGS sequence"/>
</dbReference>
<dbReference type="HOGENOM" id="CLU_048587_1_0_1"/>
<evidence type="ECO:0000313" key="4">
    <source>
        <dbReference type="Proteomes" id="UP000053758"/>
    </source>
</evidence>
<accession>A0A081CML7</accession>
<keyword evidence="4" id="KW-1185">Reference proteome</keyword>
<dbReference type="RefSeq" id="XP_014653892.1">
    <property type="nucleotide sequence ID" value="XM_014798406.1"/>
</dbReference>
<dbReference type="EMBL" id="DF830092">
    <property type="protein sequence ID" value="GAK67913.1"/>
    <property type="molecule type" value="Genomic_DNA"/>
</dbReference>
<dbReference type="InterPro" id="IPR050261">
    <property type="entry name" value="FrsA_esterase"/>
</dbReference>
<sequence>MSTEAKTAAFRREDVKFASGSDLCAAWVYHPTAAPLRPASGESRHGDKYPAMILGHGLGAIKEMGLDRTASRFAELGIVCVVFDYRHFGESTGQPRQLLDINLQLQDWDAAIDYISKLESVDDQRIGIFGSSFGGGHVISVAAKDKRVKAVISQCPFTSGLHSSQTVGLLPLLRLGVLGLRDLLFSRGNDIVRVQLAGKPGETALMNAPDVFQYRQLIPEHLLDVVPDYVAARFALAIGLYNPGWKTASVACPIFFAVCGRDSVAPPGPTLSYAEKAPRATVKLYDNMGHFDIYVGDHFVTATNDYRTFLKAHL</sequence>
<dbReference type="GeneID" id="26306954"/>
<evidence type="ECO:0000256" key="2">
    <source>
        <dbReference type="ARBA" id="ARBA00038115"/>
    </source>
</evidence>
<dbReference type="InterPro" id="IPR029058">
    <property type="entry name" value="AB_hydrolase_fold"/>
</dbReference>
<dbReference type="OrthoDB" id="2498029at2759"/>
<dbReference type="SUPFAM" id="SSF53474">
    <property type="entry name" value="alpha/beta-Hydrolases"/>
    <property type="match status" value="1"/>
</dbReference>
<organism evidence="3 4">
    <name type="scientific">Pseudozyma antarctica</name>
    <name type="common">Yeast</name>
    <name type="synonym">Candida antarctica</name>
    <dbReference type="NCBI Taxonomy" id="84753"/>
    <lineage>
        <taxon>Eukaryota</taxon>
        <taxon>Fungi</taxon>
        <taxon>Dikarya</taxon>
        <taxon>Basidiomycota</taxon>
        <taxon>Ustilaginomycotina</taxon>
        <taxon>Ustilaginomycetes</taxon>
        <taxon>Ustilaginales</taxon>
        <taxon>Ustilaginaceae</taxon>
        <taxon>Moesziomyces</taxon>
    </lineage>
</organism>
<comment type="similarity">
    <text evidence="2">Belongs to the AB hydrolase superfamily. FUS2 hydrolase family.</text>
</comment>
<dbReference type="GO" id="GO:0016788">
    <property type="term" value="F:hydrolase activity, acting on ester bonds"/>
    <property type="evidence" value="ECO:0007669"/>
    <property type="project" value="UniProtKB-ARBA"/>
</dbReference>
<dbReference type="PANTHER" id="PTHR22946:SF9">
    <property type="entry name" value="POLYKETIDE TRANSFERASE AF380"/>
    <property type="match status" value="1"/>
</dbReference>
<dbReference type="InterPro" id="IPR000073">
    <property type="entry name" value="AB_hydrolase_1"/>
</dbReference>
<reference evidence="4" key="1">
    <citation type="journal article" date="2014" name="Genome Announc.">
        <title>Draft Genome Sequence of the Yeast Pseudozyma antarctica Type Strain JCM10317, a Producer of the Glycolipid Biosurfactants, Mannosylerythritol Lipids.</title>
        <authorList>
            <person name="Saika A."/>
            <person name="Koike H."/>
            <person name="Hori T."/>
            <person name="Fukuoka T."/>
            <person name="Sato S."/>
            <person name="Habe H."/>
            <person name="Kitamoto D."/>
            <person name="Morita T."/>
        </authorList>
    </citation>
    <scope>NUCLEOTIDE SEQUENCE [LARGE SCALE GENOMIC DNA]</scope>
    <source>
        <strain evidence="4">JCM 10317</strain>
    </source>
</reference>
<gene>
    <name evidence="3" type="ORF">PAN0_025c6143</name>
</gene>
<dbReference type="Gene3D" id="3.40.50.1820">
    <property type="entry name" value="alpha/beta hydrolase"/>
    <property type="match status" value="1"/>
</dbReference>
<evidence type="ECO:0000313" key="3">
    <source>
        <dbReference type="EMBL" id="GAK67913.1"/>
    </source>
</evidence>
<dbReference type="PANTHER" id="PTHR22946">
    <property type="entry name" value="DIENELACTONE HYDROLASE DOMAIN-CONTAINING PROTEIN-RELATED"/>
    <property type="match status" value="1"/>
</dbReference>
<evidence type="ECO:0000256" key="1">
    <source>
        <dbReference type="ARBA" id="ARBA00022801"/>
    </source>
</evidence>
<keyword evidence="1 3" id="KW-0378">Hydrolase</keyword>